<evidence type="ECO:0000256" key="2">
    <source>
        <dbReference type="SAM" id="MobiDB-lite"/>
    </source>
</evidence>
<dbReference type="Gene3D" id="3.30.70.330">
    <property type="match status" value="1"/>
</dbReference>
<keyword evidence="1" id="KW-0694">RNA-binding</keyword>
<evidence type="ECO:0000313" key="4">
    <source>
        <dbReference type="EMBL" id="KAJ8030928.1"/>
    </source>
</evidence>
<dbReference type="InterPro" id="IPR000504">
    <property type="entry name" value="RRM_dom"/>
</dbReference>
<dbReference type="Pfam" id="PF00076">
    <property type="entry name" value="RRM_1"/>
    <property type="match status" value="1"/>
</dbReference>
<dbReference type="Proteomes" id="UP001152320">
    <property type="component" value="Chromosome 13"/>
</dbReference>
<dbReference type="AlphaFoldDB" id="A0A9Q1H2S8"/>
<feature type="compositionally biased region" description="Basic and acidic residues" evidence="2">
    <location>
        <begin position="235"/>
        <end position="254"/>
    </location>
</feature>
<feature type="compositionally biased region" description="Basic and acidic residues" evidence="2">
    <location>
        <begin position="217"/>
        <end position="227"/>
    </location>
</feature>
<dbReference type="PANTHER" id="PTHR15241">
    <property type="entry name" value="TRANSFORMER-2-RELATED"/>
    <property type="match status" value="1"/>
</dbReference>
<gene>
    <name evidence="4" type="ORF">HOLleu_27476</name>
</gene>
<feature type="region of interest" description="Disordered" evidence="2">
    <location>
        <begin position="468"/>
        <end position="574"/>
    </location>
</feature>
<feature type="compositionally biased region" description="Basic and acidic residues" evidence="2">
    <location>
        <begin position="155"/>
        <end position="174"/>
    </location>
</feature>
<evidence type="ECO:0000313" key="5">
    <source>
        <dbReference type="Proteomes" id="UP001152320"/>
    </source>
</evidence>
<dbReference type="SUPFAM" id="SSF54928">
    <property type="entry name" value="RNA-binding domain, RBD"/>
    <property type="match status" value="1"/>
</dbReference>
<feature type="compositionally biased region" description="Basic and acidic residues" evidence="2">
    <location>
        <begin position="434"/>
        <end position="454"/>
    </location>
</feature>
<feature type="compositionally biased region" description="Gly residues" evidence="2">
    <location>
        <begin position="111"/>
        <end position="124"/>
    </location>
</feature>
<organism evidence="4 5">
    <name type="scientific">Holothuria leucospilota</name>
    <name type="common">Black long sea cucumber</name>
    <name type="synonym">Mertensiothuria leucospilota</name>
    <dbReference type="NCBI Taxonomy" id="206669"/>
    <lineage>
        <taxon>Eukaryota</taxon>
        <taxon>Metazoa</taxon>
        <taxon>Echinodermata</taxon>
        <taxon>Eleutherozoa</taxon>
        <taxon>Echinozoa</taxon>
        <taxon>Holothuroidea</taxon>
        <taxon>Aspidochirotacea</taxon>
        <taxon>Aspidochirotida</taxon>
        <taxon>Holothuriidae</taxon>
        <taxon>Holothuria</taxon>
    </lineage>
</organism>
<accession>A0A9Q1H2S8</accession>
<feature type="compositionally biased region" description="Basic and acidic residues" evidence="2">
    <location>
        <begin position="484"/>
        <end position="499"/>
    </location>
</feature>
<dbReference type="PANTHER" id="PTHR15241:SF304">
    <property type="entry name" value="RRM DOMAIN-CONTAINING PROTEIN"/>
    <property type="match status" value="1"/>
</dbReference>
<dbReference type="GO" id="GO:0003723">
    <property type="term" value="F:RNA binding"/>
    <property type="evidence" value="ECO:0007669"/>
    <property type="project" value="UniProtKB-UniRule"/>
</dbReference>
<dbReference type="InterPro" id="IPR035979">
    <property type="entry name" value="RBD_domain_sf"/>
</dbReference>
<reference evidence="4" key="1">
    <citation type="submission" date="2021-10" db="EMBL/GenBank/DDBJ databases">
        <title>Tropical sea cucumber genome reveals ecological adaptation and Cuvierian tubules defense mechanism.</title>
        <authorList>
            <person name="Chen T."/>
        </authorList>
    </citation>
    <scope>NUCLEOTIDE SEQUENCE</scope>
    <source>
        <strain evidence="4">Nanhai2018</strain>
        <tissue evidence="4">Muscle</tissue>
    </source>
</reference>
<feature type="compositionally biased region" description="Basic and acidic residues" evidence="2">
    <location>
        <begin position="405"/>
        <end position="424"/>
    </location>
</feature>
<dbReference type="InterPro" id="IPR012677">
    <property type="entry name" value="Nucleotide-bd_a/b_plait_sf"/>
</dbReference>
<feature type="region of interest" description="Disordered" evidence="2">
    <location>
        <begin position="93"/>
        <end position="346"/>
    </location>
</feature>
<sequence>MAPQTGEKDKPGKIFLGSLALETDEDTLRTYFKKFGKITDVQIIKDKVSGLSRGFGFVTYENPADADDAVKGMDGKEINNNIIKVDHALKALHSNSAGGGGERGRGRGRGRGGSGVGSGRGRGGPSERSRGRGGGSFRGRGSLSRGAPRGGPRSLLDRGGRGDDEYRPLMRGGREPLLSTPPDTDYGMEEDSLYARPAPRVKGAAPLARTSRPPAYGREEVLEREPRPLSATYERASRFDSGRDYDARPEEASSYRRASLRYDTVAPERTREPASYAREPAGYDSLISERESRGSPLFDLDYDDGPVEREASLPVSSYGREPDGYGSLPSERASRAPLSSYGRDPPAYRREAAVYGREASVYERPSSYPPEREVSTVSRRAALEDPYASRSREATLTEYGAGRSAAREFPAERSSRAELARDPYARSPYAAAREPAHAREYSERSRELLPATRERETYVANRAYQVPAREAASRPTAYSSAHTLETREYERPLSREYATERNGTYTREREARDPYGTTGTARYETYSARDAYVSSARSEKAAYGTRDPYGASAGGRSTALERGVPSGSRGYARR</sequence>
<dbReference type="SMART" id="SM00360">
    <property type="entry name" value="RRM"/>
    <property type="match status" value="1"/>
</dbReference>
<dbReference type="EMBL" id="JAIZAY010000013">
    <property type="protein sequence ID" value="KAJ8030928.1"/>
    <property type="molecule type" value="Genomic_DNA"/>
</dbReference>
<feature type="domain" description="RRM" evidence="3">
    <location>
        <begin position="12"/>
        <end position="90"/>
    </location>
</feature>
<evidence type="ECO:0000259" key="3">
    <source>
        <dbReference type="PROSITE" id="PS50102"/>
    </source>
</evidence>
<proteinExistence type="predicted"/>
<keyword evidence="5" id="KW-1185">Reference proteome</keyword>
<feature type="region of interest" description="Disordered" evidence="2">
    <location>
        <begin position="359"/>
        <end position="454"/>
    </location>
</feature>
<name>A0A9Q1H2S8_HOLLE</name>
<evidence type="ECO:0000256" key="1">
    <source>
        <dbReference type="PROSITE-ProRule" id="PRU00176"/>
    </source>
</evidence>
<protein>
    <submittedName>
        <fullName evidence="4">RNA-binding motif protein, X chromosome</fullName>
    </submittedName>
</protein>
<dbReference type="OrthoDB" id="439808at2759"/>
<dbReference type="PROSITE" id="PS50102">
    <property type="entry name" value="RRM"/>
    <property type="match status" value="1"/>
</dbReference>
<comment type="caution">
    <text evidence="4">The sequence shown here is derived from an EMBL/GenBank/DDBJ whole genome shotgun (WGS) entry which is preliminary data.</text>
</comment>